<evidence type="ECO:0000259" key="1">
    <source>
        <dbReference type="Pfam" id="PF13683"/>
    </source>
</evidence>
<dbReference type="GO" id="GO:0003676">
    <property type="term" value="F:nucleic acid binding"/>
    <property type="evidence" value="ECO:0007669"/>
    <property type="project" value="InterPro"/>
</dbReference>
<dbReference type="EMBL" id="PEXU01000053">
    <property type="protein sequence ID" value="PIS42204.1"/>
    <property type="molecule type" value="Genomic_DNA"/>
</dbReference>
<comment type="caution">
    <text evidence="2">The sequence shown here is derived from an EMBL/GenBank/DDBJ whole genome shotgun (WGS) entry which is preliminary data.</text>
</comment>
<dbReference type="InterPro" id="IPR001584">
    <property type="entry name" value="Integrase_cat-core"/>
</dbReference>
<organism evidence="2 3">
    <name type="scientific">Candidatus Kerfeldbacteria bacterium CG08_land_8_20_14_0_20_40_16</name>
    <dbReference type="NCBI Taxonomy" id="2014244"/>
    <lineage>
        <taxon>Bacteria</taxon>
        <taxon>Candidatus Kerfeldiibacteriota</taxon>
    </lineage>
</organism>
<dbReference type="Gene3D" id="3.30.420.10">
    <property type="entry name" value="Ribonuclease H-like superfamily/Ribonuclease H"/>
    <property type="match status" value="1"/>
</dbReference>
<dbReference type="Pfam" id="PF13683">
    <property type="entry name" value="rve_3"/>
    <property type="match status" value="1"/>
</dbReference>
<dbReference type="InterPro" id="IPR036397">
    <property type="entry name" value="RNaseH_sf"/>
</dbReference>
<reference evidence="2 3" key="1">
    <citation type="submission" date="2017-09" db="EMBL/GenBank/DDBJ databases">
        <title>Depth-based differentiation of microbial function through sediment-hosted aquifers and enrichment of novel symbionts in the deep terrestrial subsurface.</title>
        <authorList>
            <person name="Probst A.J."/>
            <person name="Ladd B."/>
            <person name="Jarett J.K."/>
            <person name="Geller-Mcgrath D.E."/>
            <person name="Sieber C.M."/>
            <person name="Emerson J.B."/>
            <person name="Anantharaman K."/>
            <person name="Thomas B.C."/>
            <person name="Malmstrom R."/>
            <person name="Stieglmeier M."/>
            <person name="Klingl A."/>
            <person name="Woyke T."/>
            <person name="Ryan C.M."/>
            <person name="Banfield J.F."/>
        </authorList>
    </citation>
    <scope>NUCLEOTIDE SEQUENCE [LARGE SCALE GENOMIC DNA]</scope>
    <source>
        <strain evidence="2">CG08_land_8_20_14_0_20_40_16</strain>
    </source>
</reference>
<dbReference type="Proteomes" id="UP000231542">
    <property type="component" value="Unassembled WGS sequence"/>
</dbReference>
<dbReference type="GO" id="GO:0015074">
    <property type="term" value="P:DNA integration"/>
    <property type="evidence" value="ECO:0007669"/>
    <property type="project" value="InterPro"/>
</dbReference>
<gene>
    <name evidence="2" type="ORF">COT24_04780</name>
</gene>
<name>A0A2H0YUN4_9BACT</name>
<evidence type="ECO:0000313" key="2">
    <source>
        <dbReference type="EMBL" id="PIS42204.1"/>
    </source>
</evidence>
<evidence type="ECO:0000313" key="3">
    <source>
        <dbReference type="Proteomes" id="UP000231542"/>
    </source>
</evidence>
<sequence>MSKVSASNSISSLFAFPLSGDVRILTFKKSPWWNSNVERVHKTIDDEYYLNSYKVWSNIYQWLHYYNFERIHLLLNGLTPKEKLFQSVTSDCQLYISSGISGI</sequence>
<protein>
    <recommendedName>
        <fullName evidence="1">Integrase catalytic domain-containing protein</fullName>
    </recommendedName>
</protein>
<dbReference type="SUPFAM" id="SSF53098">
    <property type="entry name" value="Ribonuclease H-like"/>
    <property type="match status" value="1"/>
</dbReference>
<dbReference type="AlphaFoldDB" id="A0A2H0YUN4"/>
<accession>A0A2H0YUN4</accession>
<feature type="domain" description="Integrase catalytic" evidence="1">
    <location>
        <begin position="29"/>
        <end position="80"/>
    </location>
</feature>
<dbReference type="InterPro" id="IPR012337">
    <property type="entry name" value="RNaseH-like_sf"/>
</dbReference>
<proteinExistence type="predicted"/>